<keyword evidence="2" id="KW-1185">Reference proteome</keyword>
<proteinExistence type="predicted"/>
<evidence type="ECO:0000313" key="2">
    <source>
        <dbReference type="Proteomes" id="UP000184300"/>
    </source>
</evidence>
<gene>
    <name evidence="1" type="ORF">ASPGLDRAFT_1468853</name>
</gene>
<protein>
    <submittedName>
        <fullName evidence="1">Uncharacterized protein</fullName>
    </submittedName>
</protein>
<dbReference type="AlphaFoldDB" id="A0A1L9VLG8"/>
<dbReference type="PROSITE" id="PS51257">
    <property type="entry name" value="PROKAR_LIPOPROTEIN"/>
    <property type="match status" value="1"/>
</dbReference>
<accession>A0A1L9VLG8</accession>
<reference evidence="2" key="1">
    <citation type="journal article" date="2017" name="Genome Biol.">
        <title>Comparative genomics reveals high biological diversity and specific adaptations in the industrially and medically important fungal genus Aspergillus.</title>
        <authorList>
            <person name="de Vries R.P."/>
            <person name="Riley R."/>
            <person name="Wiebenga A."/>
            <person name="Aguilar-Osorio G."/>
            <person name="Amillis S."/>
            <person name="Uchima C.A."/>
            <person name="Anderluh G."/>
            <person name="Asadollahi M."/>
            <person name="Askin M."/>
            <person name="Barry K."/>
            <person name="Battaglia E."/>
            <person name="Bayram O."/>
            <person name="Benocci T."/>
            <person name="Braus-Stromeyer S.A."/>
            <person name="Caldana C."/>
            <person name="Canovas D."/>
            <person name="Cerqueira G.C."/>
            <person name="Chen F."/>
            <person name="Chen W."/>
            <person name="Choi C."/>
            <person name="Clum A."/>
            <person name="Dos Santos R.A."/>
            <person name="Damasio A.R."/>
            <person name="Diallinas G."/>
            <person name="Emri T."/>
            <person name="Fekete E."/>
            <person name="Flipphi M."/>
            <person name="Freyberg S."/>
            <person name="Gallo A."/>
            <person name="Gournas C."/>
            <person name="Habgood R."/>
            <person name="Hainaut M."/>
            <person name="Harispe M.L."/>
            <person name="Henrissat B."/>
            <person name="Hilden K.S."/>
            <person name="Hope R."/>
            <person name="Hossain A."/>
            <person name="Karabika E."/>
            <person name="Karaffa L."/>
            <person name="Karanyi Z."/>
            <person name="Krasevec N."/>
            <person name="Kuo A."/>
            <person name="Kusch H."/>
            <person name="LaButti K."/>
            <person name="Lagendijk E.L."/>
            <person name="Lapidus A."/>
            <person name="Levasseur A."/>
            <person name="Lindquist E."/>
            <person name="Lipzen A."/>
            <person name="Logrieco A.F."/>
            <person name="MacCabe A."/>
            <person name="Maekelae M.R."/>
            <person name="Malavazi I."/>
            <person name="Melin P."/>
            <person name="Meyer V."/>
            <person name="Mielnichuk N."/>
            <person name="Miskei M."/>
            <person name="Molnar A.P."/>
            <person name="Mule G."/>
            <person name="Ngan C.Y."/>
            <person name="Orejas M."/>
            <person name="Orosz E."/>
            <person name="Ouedraogo J.P."/>
            <person name="Overkamp K.M."/>
            <person name="Park H.-S."/>
            <person name="Perrone G."/>
            <person name="Piumi F."/>
            <person name="Punt P.J."/>
            <person name="Ram A.F."/>
            <person name="Ramon A."/>
            <person name="Rauscher S."/>
            <person name="Record E."/>
            <person name="Riano-Pachon D.M."/>
            <person name="Robert V."/>
            <person name="Roehrig J."/>
            <person name="Ruller R."/>
            <person name="Salamov A."/>
            <person name="Salih N.S."/>
            <person name="Samson R.A."/>
            <person name="Sandor E."/>
            <person name="Sanguinetti M."/>
            <person name="Schuetze T."/>
            <person name="Sepcic K."/>
            <person name="Shelest E."/>
            <person name="Sherlock G."/>
            <person name="Sophianopoulou V."/>
            <person name="Squina F.M."/>
            <person name="Sun H."/>
            <person name="Susca A."/>
            <person name="Todd R.B."/>
            <person name="Tsang A."/>
            <person name="Unkles S.E."/>
            <person name="van de Wiele N."/>
            <person name="van Rossen-Uffink D."/>
            <person name="Oliveira J.V."/>
            <person name="Vesth T.C."/>
            <person name="Visser J."/>
            <person name="Yu J.-H."/>
            <person name="Zhou M."/>
            <person name="Andersen M.R."/>
            <person name="Archer D.B."/>
            <person name="Baker S.E."/>
            <person name="Benoit I."/>
            <person name="Brakhage A.A."/>
            <person name="Braus G.H."/>
            <person name="Fischer R."/>
            <person name="Frisvad J.C."/>
            <person name="Goldman G.H."/>
            <person name="Houbraken J."/>
            <person name="Oakley B."/>
            <person name="Pocsi I."/>
            <person name="Scazzocchio C."/>
            <person name="Seiboth B."/>
            <person name="vanKuyk P.A."/>
            <person name="Wortman J."/>
            <person name="Dyer P.S."/>
            <person name="Grigoriev I.V."/>
        </authorList>
    </citation>
    <scope>NUCLEOTIDE SEQUENCE [LARGE SCALE GENOMIC DNA]</scope>
    <source>
        <strain evidence="2">CBS 516.65</strain>
    </source>
</reference>
<evidence type="ECO:0000313" key="1">
    <source>
        <dbReference type="EMBL" id="OJJ84741.1"/>
    </source>
</evidence>
<dbReference type="RefSeq" id="XP_022401439.1">
    <property type="nucleotide sequence ID" value="XM_022541898.1"/>
</dbReference>
<sequence>MNAMSKNYLITLHGHQYCLTVNYLILACVEDIDRGHQYHQCHQCTPCIPSHRARAPLLLYTLTGKAHACLSGDRARISQRLRFMCDGNFVIIHTSTRYISMDGLNEVRLVQSSLPVTANPNYTNPL</sequence>
<name>A0A1L9VLG8_ASPGL</name>
<dbReference type="EMBL" id="KV878896">
    <property type="protein sequence ID" value="OJJ84741.1"/>
    <property type="molecule type" value="Genomic_DNA"/>
</dbReference>
<dbReference type="Proteomes" id="UP000184300">
    <property type="component" value="Unassembled WGS sequence"/>
</dbReference>
<dbReference type="VEuPathDB" id="FungiDB:ASPGLDRAFT_1468853"/>
<organism evidence="1 2">
    <name type="scientific">Aspergillus glaucus CBS 516.65</name>
    <dbReference type="NCBI Taxonomy" id="1160497"/>
    <lineage>
        <taxon>Eukaryota</taxon>
        <taxon>Fungi</taxon>
        <taxon>Dikarya</taxon>
        <taxon>Ascomycota</taxon>
        <taxon>Pezizomycotina</taxon>
        <taxon>Eurotiomycetes</taxon>
        <taxon>Eurotiomycetidae</taxon>
        <taxon>Eurotiales</taxon>
        <taxon>Aspergillaceae</taxon>
        <taxon>Aspergillus</taxon>
        <taxon>Aspergillus subgen. Aspergillus</taxon>
    </lineage>
</organism>
<dbReference type="GeneID" id="34458159"/>